<gene>
    <name evidence="7" type="ORF">orf00241</name>
</gene>
<sequence>MNIGILTAGGVCPGVNTLIRSITLREKNQGNKVYGFNGGFRGLNTNIQEYFEHKYLDDGPGTFLKTSYDYVDIDKAVNTLRNYDRLYCICGNESMKSARDLALDDRVHTNIIGIAKTVFNDIHGLESIGFQTAVQELARYIDCAFIEATSTDSIVFLEAPGRHNSKLAVYAGLARSSKITSVITPDTTDDYITTIEYGYANNGYAVVVVSEMCDYRDLLTSLSVKPKVITPGYLIRDVEPCIYDSILGERMIHEAFDHAQIHRDFIKGATSILPFKDYLRIV</sequence>
<dbReference type="InterPro" id="IPR022953">
    <property type="entry name" value="ATP_PFK"/>
</dbReference>
<accession>A0A6H1QW72</accession>
<dbReference type="PRINTS" id="PR00476">
    <property type="entry name" value="PHFRCTKINASE"/>
</dbReference>
<dbReference type="GO" id="GO:0003872">
    <property type="term" value="F:6-phosphofructokinase activity"/>
    <property type="evidence" value="ECO:0007669"/>
    <property type="project" value="InterPro"/>
</dbReference>
<evidence type="ECO:0000256" key="2">
    <source>
        <dbReference type="ARBA" id="ARBA00022679"/>
    </source>
</evidence>
<dbReference type="InterPro" id="IPR035966">
    <property type="entry name" value="PKF_sf"/>
</dbReference>
<dbReference type="EMBL" id="MN688676">
    <property type="protein sequence ID" value="QIZ31220.1"/>
    <property type="molecule type" value="Genomic_DNA"/>
</dbReference>
<keyword evidence="2" id="KW-0808">Transferase</keyword>
<dbReference type="UniPathway" id="UPA00109">
    <property type="reaction ID" value="UER00182"/>
</dbReference>
<evidence type="ECO:0000256" key="4">
    <source>
        <dbReference type="ARBA" id="ARBA00022777"/>
    </source>
</evidence>
<dbReference type="InterPro" id="IPR050929">
    <property type="entry name" value="PFKA"/>
</dbReference>
<protein>
    <submittedName>
        <fullName evidence="7">Phosphofructokinase</fullName>
    </submittedName>
</protein>
<keyword evidence="4 7" id="KW-0418">Kinase</keyword>
<feature type="domain" description="Phosphofructokinase" evidence="6">
    <location>
        <begin position="2"/>
        <end position="257"/>
    </location>
</feature>
<dbReference type="GO" id="GO:0046872">
    <property type="term" value="F:metal ion binding"/>
    <property type="evidence" value="ECO:0007669"/>
    <property type="project" value="UniProtKB-KW"/>
</dbReference>
<dbReference type="Gene3D" id="3.40.50.460">
    <property type="entry name" value="Phosphofructokinase domain"/>
    <property type="match status" value="1"/>
</dbReference>
<proteinExistence type="predicted"/>
<evidence type="ECO:0000256" key="1">
    <source>
        <dbReference type="ARBA" id="ARBA00001946"/>
    </source>
</evidence>
<dbReference type="Gene3D" id="3.40.50.450">
    <property type="match status" value="1"/>
</dbReference>
<reference evidence="7" key="1">
    <citation type="journal article" date="2020" name="Sci. Adv.">
        <title>Virus-host coexistence in phytoplankton through the genomic lens.</title>
        <authorList>
            <person name="Yau S."/>
            <person name="Krasovec M."/>
            <person name="Benites L.F."/>
            <person name="Rombauts S."/>
            <person name="Groussin M."/>
            <person name="Vancaester E."/>
            <person name="Aury J.M."/>
            <person name="Derelle E."/>
            <person name="Desdevises Y."/>
            <person name="Escande M.L."/>
            <person name="Grimsley N."/>
            <person name="Guy J."/>
            <person name="Moreau H."/>
            <person name="Sanchez-Brosseau S."/>
            <person name="van de Peer Y."/>
            <person name="Vandepoele K."/>
            <person name="Gourbiere S."/>
            <person name="Piganeau G."/>
        </authorList>
    </citation>
    <scope>NUCLEOTIDE SEQUENCE</scope>
    <source>
        <strain evidence="7">OmV2</strain>
    </source>
</reference>
<keyword evidence="3" id="KW-0479">Metal-binding</keyword>
<dbReference type="InterPro" id="IPR000023">
    <property type="entry name" value="Phosphofructokinase_dom"/>
</dbReference>
<name>A0A6H1QW72_9PHYC</name>
<evidence type="ECO:0000256" key="5">
    <source>
        <dbReference type="ARBA" id="ARBA00022842"/>
    </source>
</evidence>
<organism evidence="7">
    <name type="scientific">Ostreococcus mediterraneus virus 2</name>
    <dbReference type="NCBI Taxonomy" id="2726183"/>
    <lineage>
        <taxon>Viruses</taxon>
        <taxon>Varidnaviria</taxon>
        <taxon>Bamfordvirae</taxon>
        <taxon>Nucleocytoviricota</taxon>
        <taxon>Megaviricetes</taxon>
        <taxon>Algavirales</taxon>
        <taxon>Phycodnaviridae</taxon>
        <taxon>Prasinovirus</taxon>
    </lineage>
</organism>
<dbReference type="SUPFAM" id="SSF53784">
    <property type="entry name" value="Phosphofructokinase"/>
    <property type="match status" value="1"/>
</dbReference>
<dbReference type="PANTHER" id="PTHR45770">
    <property type="entry name" value="ATP-DEPENDENT 6-PHOSPHOFRUCTOKINASE 1"/>
    <property type="match status" value="1"/>
</dbReference>
<dbReference type="GO" id="GO:0006002">
    <property type="term" value="P:fructose 6-phosphate metabolic process"/>
    <property type="evidence" value="ECO:0007669"/>
    <property type="project" value="InterPro"/>
</dbReference>
<evidence type="ECO:0000256" key="3">
    <source>
        <dbReference type="ARBA" id="ARBA00022723"/>
    </source>
</evidence>
<evidence type="ECO:0000259" key="6">
    <source>
        <dbReference type="Pfam" id="PF00365"/>
    </source>
</evidence>
<comment type="cofactor">
    <cofactor evidence="1">
        <name>Mg(2+)</name>
        <dbReference type="ChEBI" id="CHEBI:18420"/>
    </cofactor>
</comment>
<keyword evidence="5" id="KW-0460">Magnesium</keyword>
<evidence type="ECO:0000313" key="7">
    <source>
        <dbReference type="EMBL" id="QIZ31220.1"/>
    </source>
</evidence>
<dbReference type="Pfam" id="PF00365">
    <property type="entry name" value="PFK"/>
    <property type="match status" value="1"/>
</dbReference>